<feature type="non-terminal residue" evidence="2">
    <location>
        <position position="1"/>
    </location>
</feature>
<evidence type="ECO:0000259" key="1">
    <source>
        <dbReference type="Pfam" id="PF08546"/>
    </source>
</evidence>
<sequence length="49" mass="5475">SKSSLLVDIENKRKNEIETLNGALVRLACKHNLDVPVNELIYSGIKLLL</sequence>
<reference evidence="2" key="1">
    <citation type="journal article" date="2014" name="Front. Microbiol.">
        <title>High frequency of phylogenetically diverse reductive dehalogenase-homologous genes in deep subseafloor sedimentary metagenomes.</title>
        <authorList>
            <person name="Kawai M."/>
            <person name="Futagami T."/>
            <person name="Toyoda A."/>
            <person name="Takaki Y."/>
            <person name="Nishi S."/>
            <person name="Hori S."/>
            <person name="Arai W."/>
            <person name="Tsubouchi T."/>
            <person name="Morono Y."/>
            <person name="Uchiyama I."/>
            <person name="Ito T."/>
            <person name="Fujiyama A."/>
            <person name="Inagaki F."/>
            <person name="Takami H."/>
        </authorList>
    </citation>
    <scope>NUCLEOTIDE SEQUENCE</scope>
    <source>
        <strain evidence="2">Expedition CK06-06</strain>
    </source>
</reference>
<dbReference type="SUPFAM" id="SSF48179">
    <property type="entry name" value="6-phosphogluconate dehydrogenase C-terminal domain-like"/>
    <property type="match status" value="1"/>
</dbReference>
<protein>
    <recommendedName>
        <fullName evidence="1">Ketopantoate reductase C-terminal domain-containing protein</fullName>
    </recommendedName>
</protein>
<evidence type="ECO:0000313" key="2">
    <source>
        <dbReference type="EMBL" id="GAI10765.1"/>
    </source>
</evidence>
<proteinExistence type="predicted"/>
<dbReference type="InterPro" id="IPR013328">
    <property type="entry name" value="6PGD_dom2"/>
</dbReference>
<dbReference type="EMBL" id="BARV01011670">
    <property type="protein sequence ID" value="GAI10765.1"/>
    <property type="molecule type" value="Genomic_DNA"/>
</dbReference>
<comment type="caution">
    <text evidence="2">The sequence shown here is derived from an EMBL/GenBank/DDBJ whole genome shotgun (WGS) entry which is preliminary data.</text>
</comment>
<dbReference type="Gene3D" id="1.10.1040.10">
    <property type="entry name" value="N-(1-d-carboxylethyl)-l-norvaline Dehydrogenase, domain 2"/>
    <property type="match status" value="1"/>
</dbReference>
<name>X1M7U4_9ZZZZ</name>
<dbReference type="Pfam" id="PF08546">
    <property type="entry name" value="ApbA_C"/>
    <property type="match status" value="1"/>
</dbReference>
<organism evidence="2">
    <name type="scientific">marine sediment metagenome</name>
    <dbReference type="NCBI Taxonomy" id="412755"/>
    <lineage>
        <taxon>unclassified sequences</taxon>
        <taxon>metagenomes</taxon>
        <taxon>ecological metagenomes</taxon>
    </lineage>
</organism>
<gene>
    <name evidence="2" type="ORF">S06H3_22011</name>
</gene>
<accession>X1M7U4</accession>
<dbReference type="InterPro" id="IPR013752">
    <property type="entry name" value="KPA_reductase"/>
</dbReference>
<dbReference type="InterPro" id="IPR008927">
    <property type="entry name" value="6-PGluconate_DH-like_C_sf"/>
</dbReference>
<feature type="domain" description="Ketopantoate reductase C-terminal" evidence="1">
    <location>
        <begin position="2"/>
        <end position="46"/>
    </location>
</feature>
<dbReference type="AlphaFoldDB" id="X1M7U4"/>